<protein>
    <submittedName>
        <fullName evidence="7">Response regulator</fullName>
    </submittedName>
</protein>
<evidence type="ECO:0000256" key="1">
    <source>
        <dbReference type="ARBA" id="ARBA00023015"/>
    </source>
</evidence>
<dbReference type="PANTHER" id="PTHR43280">
    <property type="entry name" value="ARAC-FAMILY TRANSCRIPTIONAL REGULATOR"/>
    <property type="match status" value="1"/>
</dbReference>
<dbReference type="InterPro" id="IPR018060">
    <property type="entry name" value="HTH_AraC"/>
</dbReference>
<keyword evidence="2" id="KW-0238">DNA-binding</keyword>
<dbReference type="Pfam" id="PF00072">
    <property type="entry name" value="Response_reg"/>
    <property type="match status" value="1"/>
</dbReference>
<dbReference type="PROSITE" id="PS00041">
    <property type="entry name" value="HTH_ARAC_FAMILY_1"/>
    <property type="match status" value="1"/>
</dbReference>
<gene>
    <name evidence="7" type="ORF">GC093_02835</name>
</gene>
<organism evidence="7 8">
    <name type="scientific">Paenibacillus foliorum</name>
    <dbReference type="NCBI Taxonomy" id="2654974"/>
    <lineage>
        <taxon>Bacteria</taxon>
        <taxon>Bacillati</taxon>
        <taxon>Bacillota</taxon>
        <taxon>Bacilli</taxon>
        <taxon>Bacillales</taxon>
        <taxon>Paenibacillaceae</taxon>
        <taxon>Paenibacillus</taxon>
    </lineage>
</organism>
<proteinExistence type="predicted"/>
<dbReference type="AlphaFoldDB" id="A0A972GK31"/>
<dbReference type="PROSITE" id="PS01124">
    <property type="entry name" value="HTH_ARAC_FAMILY_2"/>
    <property type="match status" value="1"/>
</dbReference>
<evidence type="ECO:0000313" key="7">
    <source>
        <dbReference type="EMBL" id="NOU92172.1"/>
    </source>
</evidence>
<keyword evidence="3" id="KW-0804">Transcription</keyword>
<dbReference type="CDD" id="cd17536">
    <property type="entry name" value="REC_YesN-like"/>
    <property type="match status" value="1"/>
</dbReference>
<feature type="domain" description="Response regulatory" evidence="6">
    <location>
        <begin position="2"/>
        <end position="119"/>
    </location>
</feature>
<dbReference type="GO" id="GO:0003700">
    <property type="term" value="F:DNA-binding transcription factor activity"/>
    <property type="evidence" value="ECO:0007669"/>
    <property type="project" value="InterPro"/>
</dbReference>
<dbReference type="Gene3D" id="1.10.10.60">
    <property type="entry name" value="Homeodomain-like"/>
    <property type="match status" value="2"/>
</dbReference>
<name>A0A972GK31_9BACL</name>
<dbReference type="InterPro" id="IPR011006">
    <property type="entry name" value="CheY-like_superfamily"/>
</dbReference>
<evidence type="ECO:0000256" key="4">
    <source>
        <dbReference type="PROSITE-ProRule" id="PRU00169"/>
    </source>
</evidence>
<reference evidence="7" key="1">
    <citation type="submission" date="2019-10" db="EMBL/GenBank/DDBJ databases">
        <title>Description of Paenibacillus glebae sp. nov.</title>
        <authorList>
            <person name="Carlier A."/>
            <person name="Qi S."/>
        </authorList>
    </citation>
    <scope>NUCLEOTIDE SEQUENCE</scope>
    <source>
        <strain evidence="7">LMG 31456</strain>
    </source>
</reference>
<evidence type="ECO:0000259" key="5">
    <source>
        <dbReference type="PROSITE" id="PS01124"/>
    </source>
</evidence>
<evidence type="ECO:0000256" key="3">
    <source>
        <dbReference type="ARBA" id="ARBA00023163"/>
    </source>
</evidence>
<dbReference type="InterPro" id="IPR018062">
    <property type="entry name" value="HTH_AraC-typ_CS"/>
</dbReference>
<evidence type="ECO:0000313" key="8">
    <source>
        <dbReference type="Proteomes" id="UP000641588"/>
    </source>
</evidence>
<dbReference type="Gene3D" id="3.40.50.2300">
    <property type="match status" value="1"/>
</dbReference>
<dbReference type="GO" id="GO:0000160">
    <property type="term" value="P:phosphorelay signal transduction system"/>
    <property type="evidence" value="ECO:0007669"/>
    <property type="project" value="InterPro"/>
</dbReference>
<dbReference type="RefSeq" id="WP_171650360.1">
    <property type="nucleotide sequence ID" value="NZ_WHOD01000013.1"/>
</dbReference>
<dbReference type="GO" id="GO:0043565">
    <property type="term" value="F:sequence-specific DNA binding"/>
    <property type="evidence" value="ECO:0007669"/>
    <property type="project" value="InterPro"/>
</dbReference>
<dbReference type="PROSITE" id="PS50110">
    <property type="entry name" value="RESPONSE_REGULATORY"/>
    <property type="match status" value="1"/>
</dbReference>
<feature type="domain" description="HTH araC/xylS-type" evidence="5">
    <location>
        <begin position="436"/>
        <end position="534"/>
    </location>
</feature>
<dbReference type="PRINTS" id="PR00032">
    <property type="entry name" value="HTHARAC"/>
</dbReference>
<keyword evidence="8" id="KW-1185">Reference proteome</keyword>
<dbReference type="SMART" id="SM00342">
    <property type="entry name" value="HTH_ARAC"/>
    <property type="match status" value="1"/>
</dbReference>
<dbReference type="Proteomes" id="UP000641588">
    <property type="component" value="Unassembled WGS sequence"/>
</dbReference>
<dbReference type="SUPFAM" id="SSF52172">
    <property type="entry name" value="CheY-like"/>
    <property type="match status" value="1"/>
</dbReference>
<dbReference type="SMART" id="SM00448">
    <property type="entry name" value="REC"/>
    <property type="match status" value="1"/>
</dbReference>
<dbReference type="Pfam" id="PF12833">
    <property type="entry name" value="HTH_18"/>
    <property type="match status" value="1"/>
</dbReference>
<sequence length="537" mass="61918">MKAIIVDDEKHVREAIRLLVPWEELEINEILEAPDGQSAISLIEEHKPQIIFTDMVMPVMGGAQLLEWLHTHYPSGKTIVISGFDDFQLVRHTVQYGGLDYILKPIDAEQLRSAVFKAAASWRQDESERQRGQQLNIEMNQIRPAYWDKMLSNLITEPSGFDAVTHSFASEFGLDRSVRECRVAILSLDTISSMLKQKFESNMDLLFFSITNICNEFLHASKQGIAYRYWNSDDAILVLLYGQGSAEQIMANIQQGIWSVLRSKVEIGISSVHAVPSGLILAYTEAKNALYMRNLLLKDKKIHMYTGQASSLPPLICFSDYAEPIHLSVRSGSAEQIRKAVQLWIDAVKQLDVIDLGMLELWWQEYTVLRNRWLNEWFGDQYPDIKIESDSSRFQLPIDKDGSFSVILWQEQLTAGLIELSKQLLAHQHQDNNVIFEIAKYIQNHYHQDITLQEIANHFYLSREYISRKFKQQFKVNLSDYLSGIRLEKAKLLLLNPNLRIAQVAEMVGYDDEKYFSKVFKKMNGFSPNEYRKVNQP</sequence>
<dbReference type="InterPro" id="IPR009057">
    <property type="entry name" value="Homeodomain-like_sf"/>
</dbReference>
<dbReference type="SUPFAM" id="SSF46689">
    <property type="entry name" value="Homeodomain-like"/>
    <property type="match status" value="2"/>
</dbReference>
<dbReference type="PANTHER" id="PTHR43280:SF2">
    <property type="entry name" value="HTH-TYPE TRANSCRIPTIONAL REGULATOR EXSA"/>
    <property type="match status" value="1"/>
</dbReference>
<keyword evidence="4" id="KW-0597">Phosphoprotein</keyword>
<dbReference type="EMBL" id="WHOD01000013">
    <property type="protein sequence ID" value="NOU92172.1"/>
    <property type="molecule type" value="Genomic_DNA"/>
</dbReference>
<dbReference type="InterPro" id="IPR001789">
    <property type="entry name" value="Sig_transdc_resp-reg_receiver"/>
</dbReference>
<keyword evidence="1" id="KW-0805">Transcription regulation</keyword>
<evidence type="ECO:0000256" key="2">
    <source>
        <dbReference type="ARBA" id="ARBA00023125"/>
    </source>
</evidence>
<dbReference type="InterPro" id="IPR020449">
    <property type="entry name" value="Tscrpt_reg_AraC-type_HTH"/>
</dbReference>
<evidence type="ECO:0000259" key="6">
    <source>
        <dbReference type="PROSITE" id="PS50110"/>
    </source>
</evidence>
<feature type="modified residue" description="4-aspartylphosphate" evidence="4">
    <location>
        <position position="54"/>
    </location>
</feature>
<comment type="caution">
    <text evidence="7">The sequence shown here is derived from an EMBL/GenBank/DDBJ whole genome shotgun (WGS) entry which is preliminary data.</text>
</comment>
<accession>A0A972GK31</accession>